<dbReference type="AlphaFoldDB" id="A0A848MNR9"/>
<reference evidence="2 3" key="2">
    <citation type="submission" date="2020-06" db="EMBL/GenBank/DDBJ databases">
        <title>Polyphasic characterization of a Rahnella strain isolated from tree sap.</title>
        <authorList>
            <person name="Kim I.S."/>
        </authorList>
    </citation>
    <scope>NUCLEOTIDE SEQUENCE [LARGE SCALE GENOMIC DNA]</scope>
    <source>
        <strain evidence="2 3">SAP-1</strain>
    </source>
</reference>
<dbReference type="RefSeq" id="WP_169404689.1">
    <property type="nucleotide sequence ID" value="NZ_JAADJU010000011.1"/>
</dbReference>
<dbReference type="Gene3D" id="3.30.420.40">
    <property type="match status" value="2"/>
</dbReference>
<dbReference type="Proteomes" id="UP000585363">
    <property type="component" value="Unassembled WGS sequence"/>
</dbReference>
<dbReference type="InterPro" id="IPR043129">
    <property type="entry name" value="ATPase_NBD"/>
</dbReference>
<dbReference type="PANTHER" id="PTHR32432:SF3">
    <property type="entry name" value="ETHANOLAMINE UTILIZATION PROTEIN EUTJ"/>
    <property type="match status" value="1"/>
</dbReference>
<evidence type="ECO:0000313" key="3">
    <source>
        <dbReference type="Proteomes" id="UP000585363"/>
    </source>
</evidence>
<dbReference type="Pfam" id="PF06723">
    <property type="entry name" value="MreB_Mbl"/>
    <property type="match status" value="1"/>
</dbReference>
<organism evidence="2 3">
    <name type="scientific">Rouxiella aceris</name>
    <dbReference type="NCBI Taxonomy" id="2703884"/>
    <lineage>
        <taxon>Bacteria</taxon>
        <taxon>Pseudomonadati</taxon>
        <taxon>Pseudomonadota</taxon>
        <taxon>Gammaproteobacteria</taxon>
        <taxon>Enterobacterales</taxon>
        <taxon>Yersiniaceae</taxon>
        <taxon>Rouxiella</taxon>
    </lineage>
</organism>
<name>A0A848MNR9_9GAMM</name>
<comment type="caution">
    <text evidence="2">The sequence shown here is derived from an EMBL/GenBank/DDBJ whole genome shotgun (WGS) entry which is preliminary data.</text>
</comment>
<dbReference type="NCBIfam" id="TIGR02529">
    <property type="entry name" value="EutJ"/>
    <property type="match status" value="1"/>
</dbReference>
<feature type="domain" description="SHS2" evidence="1">
    <location>
        <begin position="30"/>
        <end position="136"/>
    </location>
</feature>
<evidence type="ECO:0000313" key="2">
    <source>
        <dbReference type="EMBL" id="NMP28983.1"/>
    </source>
</evidence>
<dbReference type="InterPro" id="IPR003494">
    <property type="entry name" value="SHS2_FtsA"/>
</dbReference>
<accession>A0A848MNR9</accession>
<dbReference type="CDD" id="cd24047">
    <property type="entry name" value="ASKHA_NBD_EutJ"/>
    <property type="match status" value="1"/>
</dbReference>
<protein>
    <submittedName>
        <fullName evidence="2">Ethanolamine utilization protein EutJ</fullName>
    </submittedName>
</protein>
<reference evidence="2 3" key="1">
    <citation type="submission" date="2020-01" db="EMBL/GenBank/DDBJ databases">
        <authorList>
            <person name="Lee S.D."/>
        </authorList>
    </citation>
    <scope>NUCLEOTIDE SEQUENCE [LARGE SCALE GENOMIC DNA]</scope>
    <source>
        <strain evidence="2 3">SAP-1</strain>
    </source>
</reference>
<dbReference type="PANTHER" id="PTHR32432">
    <property type="entry name" value="CELL DIVISION PROTEIN FTSA-RELATED"/>
    <property type="match status" value="1"/>
</dbReference>
<dbReference type="EMBL" id="JAADJU010000011">
    <property type="protein sequence ID" value="NMP28983.1"/>
    <property type="molecule type" value="Genomic_DNA"/>
</dbReference>
<dbReference type="InterPro" id="IPR056546">
    <property type="entry name" value="MreB_MamK-like"/>
</dbReference>
<dbReference type="GO" id="GO:0051301">
    <property type="term" value="P:cell division"/>
    <property type="evidence" value="ECO:0007669"/>
    <property type="project" value="InterPro"/>
</dbReference>
<proteinExistence type="predicted"/>
<keyword evidence="3" id="KW-1185">Reference proteome</keyword>
<dbReference type="NCBIfam" id="NF011660">
    <property type="entry name" value="PRK15080.1"/>
    <property type="match status" value="1"/>
</dbReference>
<dbReference type="SUPFAM" id="SSF53067">
    <property type="entry name" value="Actin-like ATPase domain"/>
    <property type="match status" value="2"/>
</dbReference>
<sequence length="272" mass="28511">MGESPEIRRLHKLASLVSSGEYRPCRGALKVGVDPGTANIALVVLDKEDHPVAGISHPSRAVKDGVVVDFLTASRVVSGLKATLEARLGRTLTHAATAIPPGISAGNTKVIVNMVEAAGFEVTAVVDEPVAAALALNIQDGAVVDVGGGTTGISILRCGKVIFSADEPTGGNHMTLVLAGALSMPFAEAEEMKKAPEHQDQVFTLVRPVAEKMAYLVAGWLAHYPVKQIYLVGGASSFHQFAEVFRQATGKEVIQAIQPLLVTPLGIAMHSR</sequence>
<dbReference type="SMART" id="SM00842">
    <property type="entry name" value="FtsA"/>
    <property type="match status" value="1"/>
</dbReference>
<dbReference type="InterPro" id="IPR050696">
    <property type="entry name" value="FtsA/MreB"/>
</dbReference>
<gene>
    <name evidence="2" type="primary">eutJ</name>
    <name evidence="2" type="ORF">GW590_19165</name>
</gene>
<evidence type="ECO:0000259" key="1">
    <source>
        <dbReference type="SMART" id="SM00842"/>
    </source>
</evidence>
<dbReference type="InterPro" id="IPR013366">
    <property type="entry name" value="EutJ"/>
</dbReference>